<dbReference type="GO" id="GO:0030234">
    <property type="term" value="F:enzyme regulator activity"/>
    <property type="evidence" value="ECO:0007669"/>
    <property type="project" value="InterPro"/>
</dbReference>
<gene>
    <name evidence="7" type="primary">glnK2</name>
    <name evidence="7" type="ORF">sm9_1449</name>
</gene>
<dbReference type="PROSITE" id="PS00638">
    <property type="entry name" value="PII_GLNB_CTER"/>
    <property type="match status" value="1"/>
</dbReference>
<keyword evidence="2" id="KW-0805">Transcription regulation</keyword>
<organism evidence="7 8">
    <name type="scientific">Methanobrevibacter millerae</name>
    <dbReference type="NCBI Taxonomy" id="230361"/>
    <lineage>
        <taxon>Archaea</taxon>
        <taxon>Methanobacteriati</taxon>
        <taxon>Methanobacteriota</taxon>
        <taxon>Methanomada group</taxon>
        <taxon>Methanobacteria</taxon>
        <taxon>Methanobacteriales</taxon>
        <taxon>Methanobacteriaceae</taxon>
        <taxon>Methanobrevibacter</taxon>
    </lineage>
</organism>
<evidence type="ECO:0000256" key="4">
    <source>
        <dbReference type="ARBA" id="ARBA00023231"/>
    </source>
</evidence>
<keyword evidence="5" id="KW-0597">Phosphoprotein</keyword>
<dbReference type="SMART" id="SM00938">
    <property type="entry name" value="P-II"/>
    <property type="match status" value="1"/>
</dbReference>
<dbReference type="InterPro" id="IPR011322">
    <property type="entry name" value="N-reg_PII-like_a/b"/>
</dbReference>
<accession>A0A0U2L655</accession>
<evidence type="ECO:0000256" key="6">
    <source>
        <dbReference type="RuleBase" id="RU003936"/>
    </source>
</evidence>
<protein>
    <submittedName>
        <fullName evidence="7">Nitrogen regulatory protein P-II GlnK2</fullName>
    </submittedName>
</protein>
<dbReference type="GO" id="GO:0005524">
    <property type="term" value="F:ATP binding"/>
    <property type="evidence" value="ECO:0007669"/>
    <property type="project" value="TreeGrafter"/>
</dbReference>
<dbReference type="PANTHER" id="PTHR30115:SF11">
    <property type="entry name" value="NITROGEN REGULATORY PROTEIN P-II HOMOLOG"/>
    <property type="match status" value="1"/>
</dbReference>
<evidence type="ECO:0000256" key="2">
    <source>
        <dbReference type="ARBA" id="ARBA00023015"/>
    </source>
</evidence>
<dbReference type="PROSITE" id="PS51343">
    <property type="entry name" value="PII_GLNB_DOM"/>
    <property type="match status" value="1"/>
</dbReference>
<dbReference type="Proteomes" id="UP000067738">
    <property type="component" value="Chromosome"/>
</dbReference>
<dbReference type="InterPro" id="IPR015867">
    <property type="entry name" value="N-reg_PII/ATP_PRibTrfase_C"/>
</dbReference>
<comment type="function">
    <text evidence="1">Could be involved in the regulation of nitrogen fixation.</text>
</comment>
<dbReference type="PRINTS" id="PR00340">
    <property type="entry name" value="PIIGLNB"/>
</dbReference>
<evidence type="ECO:0000256" key="1">
    <source>
        <dbReference type="ARBA" id="ARBA00002440"/>
    </source>
</evidence>
<name>A0A0U2L655_9EURY</name>
<dbReference type="EMBL" id="CP011266">
    <property type="protein sequence ID" value="ALT69230.1"/>
    <property type="molecule type" value="Genomic_DNA"/>
</dbReference>
<dbReference type="SUPFAM" id="SSF54913">
    <property type="entry name" value="GlnB-like"/>
    <property type="match status" value="1"/>
</dbReference>
<evidence type="ECO:0000256" key="3">
    <source>
        <dbReference type="ARBA" id="ARBA00023163"/>
    </source>
</evidence>
<feature type="modified residue" description="O-UMP-tyrosine" evidence="5">
    <location>
        <position position="53"/>
    </location>
</feature>
<evidence type="ECO:0000256" key="5">
    <source>
        <dbReference type="PIRSR" id="PIRSR602187-50"/>
    </source>
</evidence>
<keyword evidence="4" id="KW-0535">Nitrogen fixation</keyword>
<comment type="similarity">
    <text evidence="6">Belongs to the P(II) protein family.</text>
</comment>
<dbReference type="GO" id="GO:0005829">
    <property type="term" value="C:cytosol"/>
    <property type="evidence" value="ECO:0007669"/>
    <property type="project" value="TreeGrafter"/>
</dbReference>
<proteinExistence type="inferred from homology"/>
<keyword evidence="3" id="KW-0804">Transcription</keyword>
<dbReference type="InterPro" id="IPR002187">
    <property type="entry name" value="N-reg_PII"/>
</dbReference>
<evidence type="ECO:0000313" key="8">
    <source>
        <dbReference type="Proteomes" id="UP000067738"/>
    </source>
</evidence>
<reference evidence="7 8" key="1">
    <citation type="submission" date="2015-04" db="EMBL/GenBank/DDBJ databases">
        <title>The complete genome sequence of the rumen methanogen Methanobrevibacter millerae SM9.</title>
        <authorList>
            <person name="Leahy S.C."/>
            <person name="Kelly W.J."/>
            <person name="Pacheco D.M."/>
            <person name="Li D."/>
            <person name="Altermann E."/>
            <person name="Attwood G.T."/>
        </authorList>
    </citation>
    <scope>NUCLEOTIDE SEQUENCE [LARGE SCALE GENOMIC DNA]</scope>
    <source>
        <strain evidence="7 8">SM9</strain>
    </source>
</reference>
<dbReference type="KEGG" id="mmil:sm9_1449"/>
<dbReference type="AlphaFoldDB" id="A0A0U2L655"/>
<dbReference type="Gene3D" id="3.30.70.120">
    <property type="match status" value="1"/>
</dbReference>
<dbReference type="InterPro" id="IPR017918">
    <property type="entry name" value="N-reg_PII_CS"/>
</dbReference>
<keyword evidence="8" id="KW-1185">Reference proteome</keyword>
<dbReference type="Pfam" id="PF00543">
    <property type="entry name" value="P-II"/>
    <property type="match status" value="1"/>
</dbReference>
<sequence>MRLKRVIAIIRQEKFEDVKKSLVEVGCEGMTVSEVKGRGSQRGIRESYRGSNYCIDLIPKTRVEVVVKDEGLDLIIDAIKKGAFTGNIGDGKIFIQSVDNVIRIRTGEEGDGAV</sequence>
<evidence type="ECO:0000313" key="7">
    <source>
        <dbReference type="EMBL" id="ALT69230.1"/>
    </source>
</evidence>
<dbReference type="PANTHER" id="PTHR30115">
    <property type="entry name" value="NITROGEN REGULATORY PROTEIN P-II"/>
    <property type="match status" value="1"/>
</dbReference>
<dbReference type="PATRIC" id="fig|230361.4.peg.1495"/>
<dbReference type="GO" id="GO:0006808">
    <property type="term" value="P:regulation of nitrogen utilization"/>
    <property type="evidence" value="ECO:0007669"/>
    <property type="project" value="InterPro"/>
</dbReference>